<dbReference type="InterPro" id="IPR000719">
    <property type="entry name" value="Prot_kinase_dom"/>
</dbReference>
<dbReference type="InterPro" id="IPR017441">
    <property type="entry name" value="Protein_kinase_ATP_BS"/>
</dbReference>
<proteinExistence type="inferred from homology"/>
<evidence type="ECO:0000256" key="2">
    <source>
        <dbReference type="ARBA" id="ARBA00012406"/>
    </source>
</evidence>
<dbReference type="GO" id="GO:0005524">
    <property type="term" value="F:ATP binding"/>
    <property type="evidence" value="ECO:0007669"/>
    <property type="project" value="UniProtKB-UniRule"/>
</dbReference>
<dbReference type="Pfam" id="PF00069">
    <property type="entry name" value="Pkinase"/>
    <property type="match status" value="1"/>
</dbReference>
<evidence type="ECO:0000313" key="12">
    <source>
        <dbReference type="EMBL" id="KAB2627897.1"/>
    </source>
</evidence>
<feature type="compositionally biased region" description="Basic residues" evidence="10">
    <location>
        <begin position="50"/>
        <end position="59"/>
    </location>
</feature>
<keyword evidence="4 9" id="KW-0547">Nucleotide-binding</keyword>
<evidence type="ECO:0000256" key="9">
    <source>
        <dbReference type="PROSITE-ProRule" id="PRU10141"/>
    </source>
</evidence>
<dbReference type="PROSITE" id="PS00107">
    <property type="entry name" value="PROTEIN_KINASE_ATP"/>
    <property type="match status" value="1"/>
</dbReference>
<keyword evidence="5 12" id="KW-0418">Kinase</keyword>
<dbReference type="InterPro" id="IPR011009">
    <property type="entry name" value="Kinase-like_dom_sf"/>
</dbReference>
<dbReference type="EC" id="2.7.11.25" evidence="2"/>
<evidence type="ECO:0000256" key="5">
    <source>
        <dbReference type="ARBA" id="ARBA00022777"/>
    </source>
</evidence>
<dbReference type="PROSITE" id="PS50011">
    <property type="entry name" value="PROTEIN_KINASE_DOM"/>
    <property type="match status" value="1"/>
</dbReference>
<protein>
    <recommendedName>
        <fullName evidence="2">mitogen-activated protein kinase kinase kinase</fullName>
        <ecNumber evidence="2">2.7.11.25</ecNumber>
    </recommendedName>
</protein>
<dbReference type="Gene3D" id="1.10.510.10">
    <property type="entry name" value="Transferase(Phosphotransferase) domain 1"/>
    <property type="match status" value="1"/>
</dbReference>
<feature type="compositionally biased region" description="Low complexity" evidence="10">
    <location>
        <begin position="139"/>
        <end position="165"/>
    </location>
</feature>
<reference evidence="13" key="2">
    <citation type="submission" date="2019-10" db="EMBL/GenBank/DDBJ databases">
        <title>A de novo genome assembly of a pear dwarfing rootstock.</title>
        <authorList>
            <person name="Wang F."/>
            <person name="Wang J."/>
            <person name="Li S."/>
            <person name="Zhang Y."/>
            <person name="Fang M."/>
            <person name="Ma L."/>
            <person name="Zhao Y."/>
            <person name="Jiang S."/>
        </authorList>
    </citation>
    <scope>NUCLEOTIDE SEQUENCE [LARGE SCALE GENOMIC DNA]</scope>
</reference>
<feature type="compositionally biased region" description="Low complexity" evidence="10">
    <location>
        <begin position="71"/>
        <end position="84"/>
    </location>
</feature>
<accession>A0A5N5HM54</accession>
<feature type="region of interest" description="Disordered" evidence="10">
    <location>
        <begin position="136"/>
        <end position="165"/>
    </location>
</feature>
<gene>
    <name evidence="12" type="ORF">D8674_032692</name>
</gene>
<evidence type="ECO:0000256" key="8">
    <source>
        <dbReference type="ARBA" id="ARBA00048329"/>
    </source>
</evidence>
<dbReference type="InterPro" id="IPR050538">
    <property type="entry name" value="MAP_kinase_kinase_kinase"/>
</dbReference>
<evidence type="ECO:0000259" key="11">
    <source>
        <dbReference type="PROSITE" id="PS50011"/>
    </source>
</evidence>
<feature type="region of interest" description="Disordered" evidence="10">
    <location>
        <begin position="1"/>
        <end position="115"/>
    </location>
</feature>
<sequence>MPSSSFPLHKPCRTTTSSSPGSSSSSSATSSAPALKQDSGGGSSDQSPRRLTRQRKLRHLNSQDLGSTLPEKSYSSPTSPEYSTQKSRSPGCGSKSNHWSSAPAAPQPLPLPESHVTRKPEFAKDGYFGCRKIKSHTTSGSAAPSSYSSQVATTSGGSAAPASAYSNNRRGALSQDANSGGGFFNNFGLNILSRKALVNGVSRHPFSPQRSKTVDSYPILVAPTSPVNCSSNCHRGTPHEYEACNTSRSAPTSPFSSPAVSPRRSNPTADFFTSFGAPHDQNQDAFPPRLSPNRPAHSPSHSPTSRSPRFNQKISNGNAFPLHSLERAESISQVSAHPLPLPPPPQQSVMPYNAEALSTSSMKGQWQKGKLIGRGTFGSVYLATNRETGALCAMKEVDVIPDDPKAAECIRQLEQEIKVLRTLKHPNIVQYYGSEMTDDHFYIYLEYVHPGSINKYVQDHIGVMTESVVRNFTRHILSGLAFLHSMKTVHRDIKGANLLVDASGVVKLADFGMAKLLNGQSYNLSLKGSPYWMAPEVIRAAMQNNADPDLALAVDIWSLGCTVIEMFNGKPPWSDFTGPQAMFKVLNTIPDIPETLSAEGKDFLQWCFRRNPMERLSASDLLEHPFVRNSPVRPFQS</sequence>
<feature type="compositionally biased region" description="Low complexity" evidence="10">
    <location>
        <begin position="294"/>
        <end position="309"/>
    </location>
</feature>
<dbReference type="PANTHER" id="PTHR48016">
    <property type="entry name" value="MAP KINASE KINASE KINASE SSK2-RELATED-RELATED"/>
    <property type="match status" value="1"/>
</dbReference>
<dbReference type="SMART" id="SM00220">
    <property type="entry name" value="S_TKc"/>
    <property type="match status" value="1"/>
</dbReference>
<comment type="similarity">
    <text evidence="1">Belongs to the protein kinase superfamily. STE Ser/Thr protein kinase family. MAP kinase kinase kinase subfamily.</text>
</comment>
<feature type="domain" description="Protein kinase" evidence="11">
    <location>
        <begin position="366"/>
        <end position="627"/>
    </location>
</feature>
<name>A0A5N5HM54_9ROSA</name>
<organism evidence="12 13">
    <name type="scientific">Pyrus ussuriensis x Pyrus communis</name>
    <dbReference type="NCBI Taxonomy" id="2448454"/>
    <lineage>
        <taxon>Eukaryota</taxon>
        <taxon>Viridiplantae</taxon>
        <taxon>Streptophyta</taxon>
        <taxon>Embryophyta</taxon>
        <taxon>Tracheophyta</taxon>
        <taxon>Spermatophyta</taxon>
        <taxon>Magnoliopsida</taxon>
        <taxon>eudicotyledons</taxon>
        <taxon>Gunneridae</taxon>
        <taxon>Pentapetalae</taxon>
        <taxon>rosids</taxon>
        <taxon>fabids</taxon>
        <taxon>Rosales</taxon>
        <taxon>Rosaceae</taxon>
        <taxon>Amygdaloideae</taxon>
        <taxon>Maleae</taxon>
        <taxon>Pyrus</taxon>
    </lineage>
</organism>
<dbReference type="OrthoDB" id="266718at2759"/>
<dbReference type="EMBL" id="SMOL01000148">
    <property type="protein sequence ID" value="KAB2627897.1"/>
    <property type="molecule type" value="Genomic_DNA"/>
</dbReference>
<feature type="compositionally biased region" description="Low complexity" evidence="10">
    <location>
        <begin position="14"/>
        <end position="38"/>
    </location>
</feature>
<reference evidence="12 13" key="1">
    <citation type="submission" date="2019-09" db="EMBL/GenBank/DDBJ databases">
        <authorList>
            <person name="Ou C."/>
        </authorList>
    </citation>
    <scope>NUCLEOTIDE SEQUENCE [LARGE SCALE GENOMIC DNA]</scope>
    <source>
        <strain evidence="12">S2</strain>
        <tissue evidence="12">Leaf</tissue>
    </source>
</reference>
<evidence type="ECO:0000256" key="4">
    <source>
        <dbReference type="ARBA" id="ARBA00022741"/>
    </source>
</evidence>
<comment type="caution">
    <text evidence="12">The sequence shown here is derived from an EMBL/GenBank/DDBJ whole genome shotgun (WGS) entry which is preliminary data.</text>
</comment>
<comment type="catalytic activity">
    <reaction evidence="8">
        <text>L-seryl-[protein] + ATP = O-phospho-L-seryl-[protein] + ADP + H(+)</text>
        <dbReference type="Rhea" id="RHEA:17989"/>
        <dbReference type="Rhea" id="RHEA-COMP:9863"/>
        <dbReference type="Rhea" id="RHEA-COMP:11604"/>
        <dbReference type="ChEBI" id="CHEBI:15378"/>
        <dbReference type="ChEBI" id="CHEBI:29999"/>
        <dbReference type="ChEBI" id="CHEBI:30616"/>
        <dbReference type="ChEBI" id="CHEBI:83421"/>
        <dbReference type="ChEBI" id="CHEBI:456216"/>
        <dbReference type="EC" id="2.7.11.25"/>
    </reaction>
</comment>
<evidence type="ECO:0000256" key="1">
    <source>
        <dbReference type="ARBA" id="ARBA00006529"/>
    </source>
</evidence>
<dbReference type="SUPFAM" id="SSF56112">
    <property type="entry name" value="Protein kinase-like (PK-like)"/>
    <property type="match status" value="1"/>
</dbReference>
<feature type="region of interest" description="Disordered" evidence="10">
    <location>
        <begin position="242"/>
        <end position="317"/>
    </location>
</feature>
<dbReference type="PANTHER" id="PTHR48016:SF12">
    <property type="entry name" value="PROTEIN KINASE DOMAIN-CONTAINING PROTEIN"/>
    <property type="match status" value="1"/>
</dbReference>
<keyword evidence="13" id="KW-1185">Reference proteome</keyword>
<dbReference type="FunFam" id="1.10.510.10:FF:001239">
    <property type="entry name" value="Predicted protein"/>
    <property type="match status" value="1"/>
</dbReference>
<evidence type="ECO:0000256" key="7">
    <source>
        <dbReference type="ARBA" id="ARBA00047559"/>
    </source>
</evidence>
<feature type="binding site" evidence="9">
    <location>
        <position position="395"/>
    </location>
    <ligand>
        <name>ATP</name>
        <dbReference type="ChEBI" id="CHEBI:30616"/>
    </ligand>
</feature>
<feature type="compositionally biased region" description="Polar residues" evidence="10">
    <location>
        <begin position="244"/>
        <end position="268"/>
    </location>
</feature>
<comment type="catalytic activity">
    <reaction evidence="7">
        <text>L-threonyl-[protein] + ATP = O-phospho-L-threonyl-[protein] + ADP + H(+)</text>
        <dbReference type="Rhea" id="RHEA:46608"/>
        <dbReference type="Rhea" id="RHEA-COMP:11060"/>
        <dbReference type="Rhea" id="RHEA-COMP:11605"/>
        <dbReference type="ChEBI" id="CHEBI:15378"/>
        <dbReference type="ChEBI" id="CHEBI:30013"/>
        <dbReference type="ChEBI" id="CHEBI:30616"/>
        <dbReference type="ChEBI" id="CHEBI:61977"/>
        <dbReference type="ChEBI" id="CHEBI:456216"/>
        <dbReference type="EC" id="2.7.11.25"/>
    </reaction>
</comment>
<evidence type="ECO:0000256" key="3">
    <source>
        <dbReference type="ARBA" id="ARBA00022679"/>
    </source>
</evidence>
<evidence type="ECO:0000256" key="6">
    <source>
        <dbReference type="ARBA" id="ARBA00022840"/>
    </source>
</evidence>
<keyword evidence="3" id="KW-0808">Transferase</keyword>
<keyword evidence="6 9" id="KW-0067">ATP-binding</keyword>
<dbReference type="GO" id="GO:0004709">
    <property type="term" value="F:MAP kinase kinase kinase activity"/>
    <property type="evidence" value="ECO:0007669"/>
    <property type="project" value="UniProtKB-EC"/>
</dbReference>
<dbReference type="AlphaFoldDB" id="A0A5N5HM54"/>
<dbReference type="Proteomes" id="UP000327157">
    <property type="component" value="Chromosome 8"/>
</dbReference>
<evidence type="ECO:0000313" key="13">
    <source>
        <dbReference type="Proteomes" id="UP000327157"/>
    </source>
</evidence>
<reference evidence="12 13" key="3">
    <citation type="submission" date="2019-11" db="EMBL/GenBank/DDBJ databases">
        <title>A de novo genome assembly of a pear dwarfing rootstock.</title>
        <authorList>
            <person name="Wang F."/>
            <person name="Wang J."/>
            <person name="Li S."/>
            <person name="Zhang Y."/>
            <person name="Fang M."/>
            <person name="Ma L."/>
            <person name="Zhao Y."/>
            <person name="Jiang S."/>
        </authorList>
    </citation>
    <scope>NUCLEOTIDE SEQUENCE [LARGE SCALE GENOMIC DNA]</scope>
    <source>
        <strain evidence="12">S2</strain>
        <tissue evidence="12">Leaf</tissue>
    </source>
</reference>
<evidence type="ECO:0000256" key="10">
    <source>
        <dbReference type="SAM" id="MobiDB-lite"/>
    </source>
</evidence>
<dbReference type="GO" id="GO:0005737">
    <property type="term" value="C:cytoplasm"/>
    <property type="evidence" value="ECO:0007669"/>
    <property type="project" value="TreeGrafter"/>
</dbReference>